<keyword evidence="2" id="KW-1185">Reference proteome</keyword>
<evidence type="ECO:0000313" key="1">
    <source>
        <dbReference type="EMBL" id="GAA1607298.1"/>
    </source>
</evidence>
<name>A0ABN2EGY1_9ACTN</name>
<protein>
    <submittedName>
        <fullName evidence="1">Uncharacterized protein</fullName>
    </submittedName>
</protein>
<comment type="caution">
    <text evidence="1">The sequence shown here is derived from an EMBL/GenBank/DDBJ whole genome shotgun (WGS) entry which is preliminary data.</text>
</comment>
<organism evidence="1 2">
    <name type="scientific">Kribbella hippodromi</name>
    <dbReference type="NCBI Taxonomy" id="434347"/>
    <lineage>
        <taxon>Bacteria</taxon>
        <taxon>Bacillati</taxon>
        <taxon>Actinomycetota</taxon>
        <taxon>Actinomycetes</taxon>
        <taxon>Propionibacteriales</taxon>
        <taxon>Kribbellaceae</taxon>
        <taxon>Kribbella</taxon>
    </lineage>
</organism>
<evidence type="ECO:0000313" key="2">
    <source>
        <dbReference type="Proteomes" id="UP001501705"/>
    </source>
</evidence>
<proteinExistence type="predicted"/>
<gene>
    <name evidence="1" type="ORF">GCM10009804_74070</name>
</gene>
<reference evidence="1 2" key="1">
    <citation type="journal article" date="2019" name="Int. J. Syst. Evol. Microbiol.">
        <title>The Global Catalogue of Microorganisms (GCM) 10K type strain sequencing project: providing services to taxonomists for standard genome sequencing and annotation.</title>
        <authorList>
            <consortium name="The Broad Institute Genomics Platform"/>
            <consortium name="The Broad Institute Genome Sequencing Center for Infectious Disease"/>
            <person name="Wu L."/>
            <person name="Ma J."/>
        </authorList>
    </citation>
    <scope>NUCLEOTIDE SEQUENCE [LARGE SCALE GENOMIC DNA]</scope>
    <source>
        <strain evidence="1 2">JCM 15572</strain>
    </source>
</reference>
<sequence>MSETWAPAACTLPTVERPVRVAEFEQFFADNLRAVRRVDAQTLDLTLSLSASEQAKDLTDRESECCSFFTFTLTKSAKDLQLRITVPPAHTSVLDGLTQGISTTLPTAARVSNAR</sequence>
<dbReference type="EMBL" id="BAAAPH010000041">
    <property type="protein sequence ID" value="GAA1607298.1"/>
    <property type="molecule type" value="Genomic_DNA"/>
</dbReference>
<accession>A0ABN2EGY1</accession>
<dbReference type="RefSeq" id="WP_344241467.1">
    <property type="nucleotide sequence ID" value="NZ_BAAAPH010000041.1"/>
</dbReference>
<dbReference type="Proteomes" id="UP001501705">
    <property type="component" value="Unassembled WGS sequence"/>
</dbReference>